<accession>A0A8J5XNT1</accession>
<organism evidence="6 7">
    <name type="scientific">Diacronema lutheri</name>
    <name type="common">Unicellular marine alga</name>
    <name type="synonym">Monochrysis lutheri</name>
    <dbReference type="NCBI Taxonomy" id="2081491"/>
    <lineage>
        <taxon>Eukaryota</taxon>
        <taxon>Haptista</taxon>
        <taxon>Haptophyta</taxon>
        <taxon>Pavlovophyceae</taxon>
        <taxon>Pavlovales</taxon>
        <taxon>Pavlovaceae</taxon>
        <taxon>Diacronema</taxon>
    </lineage>
</organism>
<evidence type="ECO:0000313" key="7">
    <source>
        <dbReference type="Proteomes" id="UP000751190"/>
    </source>
</evidence>
<evidence type="ECO:0000256" key="1">
    <source>
        <dbReference type="ARBA" id="ARBA00022737"/>
    </source>
</evidence>
<dbReference type="PANTHER" id="PTHR19211">
    <property type="entry name" value="ATP-BINDING TRANSPORT PROTEIN-RELATED"/>
    <property type="match status" value="1"/>
</dbReference>
<dbReference type="InterPro" id="IPR027417">
    <property type="entry name" value="P-loop_NTPase"/>
</dbReference>
<keyword evidence="2" id="KW-0547">Nucleotide-binding</keyword>
<dbReference type="FunFam" id="3.40.50.300:FF:000104">
    <property type="entry name" value="ATP-binding cassette sub-family F member 3"/>
    <property type="match status" value="1"/>
</dbReference>
<evidence type="ECO:0000313" key="6">
    <source>
        <dbReference type="EMBL" id="KAG8468628.1"/>
    </source>
</evidence>
<dbReference type="CDD" id="cd03221">
    <property type="entry name" value="ABCF_EF-3"/>
    <property type="match status" value="2"/>
</dbReference>
<dbReference type="InterPro" id="IPR032781">
    <property type="entry name" value="ABC_tran_Xtn"/>
</dbReference>
<dbReference type="SMART" id="SM00382">
    <property type="entry name" value="AAA"/>
    <property type="match status" value="2"/>
</dbReference>
<protein>
    <recommendedName>
        <fullName evidence="5">ABC transporter domain-containing protein</fullName>
    </recommendedName>
</protein>
<feature type="compositionally biased region" description="Basic and acidic residues" evidence="4">
    <location>
        <begin position="35"/>
        <end position="79"/>
    </location>
</feature>
<dbReference type="OMA" id="QYEGTML"/>
<keyword evidence="1" id="KW-0677">Repeat</keyword>
<dbReference type="Proteomes" id="UP000751190">
    <property type="component" value="Unassembled WGS sequence"/>
</dbReference>
<gene>
    <name evidence="6" type="ORF">KFE25_013711</name>
</gene>
<dbReference type="InterPro" id="IPR017871">
    <property type="entry name" value="ABC_transporter-like_CS"/>
</dbReference>
<feature type="compositionally biased region" description="Acidic residues" evidence="4">
    <location>
        <begin position="83"/>
        <end position="94"/>
    </location>
</feature>
<dbReference type="GO" id="GO:0005524">
    <property type="term" value="F:ATP binding"/>
    <property type="evidence" value="ECO:0007669"/>
    <property type="project" value="UniProtKB-KW"/>
</dbReference>
<dbReference type="Gene3D" id="3.40.50.300">
    <property type="entry name" value="P-loop containing nucleotide triphosphate hydrolases"/>
    <property type="match status" value="2"/>
</dbReference>
<dbReference type="PROSITE" id="PS00211">
    <property type="entry name" value="ABC_TRANSPORTER_1"/>
    <property type="match status" value="1"/>
</dbReference>
<dbReference type="Pfam" id="PF12848">
    <property type="entry name" value="ABC_tran_Xtn"/>
    <property type="match status" value="1"/>
</dbReference>
<dbReference type="AlphaFoldDB" id="A0A8J5XNT1"/>
<feature type="region of interest" description="Disordered" evidence="4">
    <location>
        <begin position="35"/>
        <end position="120"/>
    </location>
</feature>
<feature type="domain" description="ABC transporter" evidence="5">
    <location>
        <begin position="141"/>
        <end position="383"/>
    </location>
</feature>
<feature type="domain" description="ABC transporter" evidence="5">
    <location>
        <begin position="453"/>
        <end position="678"/>
    </location>
</feature>
<evidence type="ECO:0000256" key="4">
    <source>
        <dbReference type="SAM" id="MobiDB-lite"/>
    </source>
</evidence>
<keyword evidence="7" id="KW-1185">Reference proteome</keyword>
<evidence type="ECO:0000259" key="5">
    <source>
        <dbReference type="PROSITE" id="PS50893"/>
    </source>
</evidence>
<name>A0A8J5XNT1_DIALT</name>
<sequence>MGRKEKIAKAAEAAMNAELDASTTERIADVAAKDVRPAAMGKGEEQLFEKKMSKDEKKALAAQKKAEREAKKKATKGDASEAGGEDDADADDAAEGGAAKGANGAAKGSEPSAPSAPAAPGALDTCVCSGVLTSRKDSRDVKLENFSISVHGKQLFDDCTFELNYGRRYGLIGLNGSGKSTLLSVLAARMVEIPEHLDIWHLHEEAKPSDRTALESVIDVVRDEQTRLEKLEETILETQGGDSPALEEIYEKLEKLDPATFEKRAGELLNGLGFTQTQMHKMTKDMSGGWRMRVALAQALFVSPSILLLDEPTNHLDLGACVWLENYLSTYPRCLLVISHSQDFLNGVCTNMMHLTVQGKLQYYGGNYEAFVRTREELEINQMKRYEKEQADIKHIKEFIASCGTYANMRKQAESKQKIIDKMVEAGLVEKVVPDPVYRFRFPECDSLPPPVLGFKDVSFSYSGKKEDYLYQNLNFGIDLDSRIALVGPNGAGKSTLLKLMLGWITPVEGEVQKNGHLRIGQYNQHSEDQLDLQKSPYEFLRDLYPNGIVTANGLERLDVEQWRQKLGQFGVTGERQLEPMFKMSHGLLTRVVFCLISLRNPHILLLDEPTNHLDMSCIDSLADAINCFPGGLVLVSHDFRLIGQVAKEIWVCDNKNVGPWKGDIQSYKKHLRKQMGL</sequence>
<reference evidence="6" key="1">
    <citation type="submission" date="2021-05" db="EMBL/GenBank/DDBJ databases">
        <title>The genome of the haptophyte Pavlova lutheri (Diacronema luteri, Pavlovales) - a model for lipid biosynthesis in eukaryotic algae.</title>
        <authorList>
            <person name="Hulatt C.J."/>
            <person name="Posewitz M.C."/>
        </authorList>
    </citation>
    <scope>NUCLEOTIDE SEQUENCE</scope>
    <source>
        <strain evidence="6">NIVA-4/92</strain>
    </source>
</reference>
<keyword evidence="3" id="KW-0067">ATP-binding</keyword>
<proteinExistence type="predicted"/>
<dbReference type="Pfam" id="PF00005">
    <property type="entry name" value="ABC_tran"/>
    <property type="match status" value="2"/>
</dbReference>
<dbReference type="SUPFAM" id="SSF52540">
    <property type="entry name" value="P-loop containing nucleoside triphosphate hydrolases"/>
    <property type="match status" value="2"/>
</dbReference>
<feature type="compositionally biased region" description="Low complexity" evidence="4">
    <location>
        <begin position="95"/>
        <end position="120"/>
    </location>
</feature>
<dbReference type="PANTHER" id="PTHR19211:SF15">
    <property type="entry name" value="ATP-BINDING CASSETTE SUB-FAMILY F MEMBER 2"/>
    <property type="match status" value="1"/>
</dbReference>
<dbReference type="GO" id="GO:0016887">
    <property type="term" value="F:ATP hydrolysis activity"/>
    <property type="evidence" value="ECO:0007669"/>
    <property type="project" value="InterPro"/>
</dbReference>
<comment type="caution">
    <text evidence="6">The sequence shown here is derived from an EMBL/GenBank/DDBJ whole genome shotgun (WGS) entry which is preliminary data.</text>
</comment>
<dbReference type="FunFam" id="3.40.50.300:FF:000011">
    <property type="entry name" value="Putative ABC transporter ATP-binding component"/>
    <property type="match status" value="1"/>
</dbReference>
<dbReference type="InterPro" id="IPR050611">
    <property type="entry name" value="ABCF"/>
</dbReference>
<evidence type="ECO:0000256" key="2">
    <source>
        <dbReference type="ARBA" id="ARBA00022741"/>
    </source>
</evidence>
<dbReference type="InterPro" id="IPR003593">
    <property type="entry name" value="AAA+_ATPase"/>
</dbReference>
<dbReference type="OrthoDB" id="2110130at2759"/>
<dbReference type="EMBL" id="JAGTXO010000004">
    <property type="protein sequence ID" value="KAG8468628.1"/>
    <property type="molecule type" value="Genomic_DNA"/>
</dbReference>
<dbReference type="InterPro" id="IPR003439">
    <property type="entry name" value="ABC_transporter-like_ATP-bd"/>
</dbReference>
<dbReference type="PROSITE" id="PS50893">
    <property type="entry name" value="ABC_TRANSPORTER_2"/>
    <property type="match status" value="2"/>
</dbReference>
<evidence type="ECO:0000256" key="3">
    <source>
        <dbReference type="ARBA" id="ARBA00022840"/>
    </source>
</evidence>